<gene>
    <name evidence="4" type="ORF">OHU69_22465</name>
</gene>
<dbReference type="PANTHER" id="PTHR36842:SF1">
    <property type="entry name" value="PROTEIN TOLB"/>
    <property type="match status" value="1"/>
</dbReference>
<keyword evidence="3" id="KW-0732">Signal</keyword>
<feature type="region of interest" description="Disordered" evidence="2">
    <location>
        <begin position="655"/>
        <end position="682"/>
    </location>
</feature>
<dbReference type="EMBL" id="CP108195">
    <property type="protein sequence ID" value="WTS13569.1"/>
    <property type="molecule type" value="Genomic_DNA"/>
</dbReference>
<proteinExistence type="inferred from homology"/>
<evidence type="ECO:0000256" key="3">
    <source>
        <dbReference type="SAM" id="SignalP"/>
    </source>
</evidence>
<dbReference type="SUPFAM" id="SSF69304">
    <property type="entry name" value="Tricorn protease N-terminal domain"/>
    <property type="match status" value="1"/>
</dbReference>
<evidence type="ECO:0000256" key="1">
    <source>
        <dbReference type="ARBA" id="ARBA00009820"/>
    </source>
</evidence>
<evidence type="ECO:0000256" key="2">
    <source>
        <dbReference type="SAM" id="MobiDB-lite"/>
    </source>
</evidence>
<name>A0AAU1UA26_9ACTN</name>
<dbReference type="Gene3D" id="2.120.10.30">
    <property type="entry name" value="TolB, C-terminal domain"/>
    <property type="match status" value="1"/>
</dbReference>
<feature type="signal peptide" evidence="3">
    <location>
        <begin position="1"/>
        <end position="31"/>
    </location>
</feature>
<dbReference type="AlphaFoldDB" id="A0AAU1UA26"/>
<evidence type="ECO:0000313" key="4">
    <source>
        <dbReference type="EMBL" id="WTS13569.1"/>
    </source>
</evidence>
<dbReference type="Pfam" id="PF04122">
    <property type="entry name" value="CW_binding_2"/>
    <property type="match status" value="2"/>
</dbReference>
<dbReference type="Gene3D" id="3.40.50.12090">
    <property type="match status" value="1"/>
</dbReference>
<accession>A0AAU1UA26</accession>
<protein>
    <submittedName>
        <fullName evidence="4">Cell wall-binding repeat-containing protein</fullName>
    </submittedName>
</protein>
<dbReference type="InterPro" id="IPR011659">
    <property type="entry name" value="WD40"/>
</dbReference>
<organism evidence="4">
    <name type="scientific">Streptomyces sp. NBC_00119</name>
    <dbReference type="NCBI Taxonomy" id="2975659"/>
    <lineage>
        <taxon>Bacteria</taxon>
        <taxon>Bacillati</taxon>
        <taxon>Actinomycetota</taxon>
        <taxon>Actinomycetes</taxon>
        <taxon>Kitasatosporales</taxon>
        <taxon>Streptomycetaceae</taxon>
        <taxon>Streptomyces</taxon>
    </lineage>
</organism>
<dbReference type="Pfam" id="PF07676">
    <property type="entry name" value="PD40"/>
    <property type="match status" value="2"/>
</dbReference>
<feature type="chain" id="PRO_5043692833" evidence="3">
    <location>
        <begin position="32"/>
        <end position="682"/>
    </location>
</feature>
<sequence length="682" mass="71116">MKFFTRRRAAVLATAVALAAGSLATAPAASADAGPWPGTEGKILFDGPQLYDPATGAVTQVPNTYDGDWSAWAPDGSRLVSAWQDVQSIRPSGASKVTLPDGEGFHASYIPSDLTYGWGGRYIFFTSNGQLGYGPSDGSWAPRPLLTSAQEPTTVCDNDPTVSTSGVIAFERRVNYGCYDNKGIWTYDPESGTVKQILTEGEQPAFSPDGTRLAFVRYPDGGPSQIFTANADGTDVKQITTGPRGYANPSWSPTGERIIFDADTSGDSSDVHTTEYVDLASGTLTAVAGHQEGNFGYNPSWQPLRKNTTGRVWGADTYGTNIASSRWTWNTVGQSEPGLMDAKAAVLINRDSPSYSLTAPALAGKKHGPVLMTPSGGLSSAVKTELKRTLKPGAYVYLVGGTSMLSSTVSSQVTALGFTPKRLAGTSRYSTSVAVAKSITSAPKYVFLATGTDYHSALAASVAAGADGTSSAGGVVLNDGNTLTSSVKSYLNSLDPDDTMIIPVGTSAKYALTHTTFSSWPSTYTYYPVTGTGHEGTAAALAKLWWSAPSQAGLASVDSWRGGVSAGSAMNVFGPVLWTTPGSLSSATSSYLMRESASVQFAVGFGGSGSVAAGALDASGAAISAGSGQYVYHPYYNGVEPQSTRQSTFLARTNGGDATSVERTGPIGAEPNLEPLRTRHHQ</sequence>
<comment type="similarity">
    <text evidence="1">Belongs to the TolB family.</text>
</comment>
<dbReference type="InterPro" id="IPR007253">
    <property type="entry name" value="Cell_wall-bd_2"/>
</dbReference>
<dbReference type="InterPro" id="IPR006311">
    <property type="entry name" value="TAT_signal"/>
</dbReference>
<dbReference type="PANTHER" id="PTHR36842">
    <property type="entry name" value="PROTEIN TOLB HOMOLOG"/>
    <property type="match status" value="1"/>
</dbReference>
<dbReference type="PROSITE" id="PS51318">
    <property type="entry name" value="TAT"/>
    <property type="match status" value="1"/>
</dbReference>
<dbReference type="InterPro" id="IPR011042">
    <property type="entry name" value="6-blade_b-propeller_TolB-like"/>
</dbReference>
<reference evidence="4" key="1">
    <citation type="submission" date="2022-10" db="EMBL/GenBank/DDBJ databases">
        <title>The complete genomes of actinobacterial strains from the NBC collection.</title>
        <authorList>
            <person name="Joergensen T.S."/>
            <person name="Alvarez Arevalo M."/>
            <person name="Sterndorff E.B."/>
            <person name="Faurdal D."/>
            <person name="Vuksanovic O."/>
            <person name="Mourched A.-S."/>
            <person name="Charusanti P."/>
            <person name="Shaw S."/>
            <person name="Blin K."/>
            <person name="Weber T."/>
        </authorList>
    </citation>
    <scope>NUCLEOTIDE SEQUENCE</scope>
    <source>
        <strain evidence="4">NBC_00119</strain>
    </source>
</reference>